<organism evidence="2 3">
    <name type="scientific">Cardidatus Bartonella washoeensis 085-0475</name>
    <dbReference type="NCBI Taxonomy" id="1094564"/>
    <lineage>
        <taxon>Bacteria</taxon>
        <taxon>Pseudomonadati</taxon>
        <taxon>Pseudomonadota</taxon>
        <taxon>Alphaproteobacteria</taxon>
        <taxon>Hyphomicrobiales</taxon>
        <taxon>Bartonellaceae</taxon>
        <taxon>Bartonella</taxon>
    </lineage>
</organism>
<feature type="transmembrane region" description="Helical" evidence="1">
    <location>
        <begin position="57"/>
        <end position="82"/>
    </location>
</feature>
<sequence length="86" mass="9893">MDTKNEIIRRMASFVHPVVNSEAEIETIASPTKLKRIMKLRIAFNGPRSHKRKRTNAFLLTCILVTDFPPFNVMATSLSQYIENDK</sequence>
<dbReference type="Proteomes" id="UP000002646">
    <property type="component" value="Unassembled WGS sequence"/>
</dbReference>
<name>J0Z4M5_9HYPH</name>
<dbReference type="EMBL" id="AILX01000043">
    <property type="protein sequence ID" value="EJF82493.1"/>
    <property type="molecule type" value="Genomic_DNA"/>
</dbReference>
<evidence type="ECO:0000313" key="2">
    <source>
        <dbReference type="EMBL" id="EJF82493.1"/>
    </source>
</evidence>
<dbReference type="AlphaFoldDB" id="J0Z4M5"/>
<accession>J0Z4M5</accession>
<keyword evidence="1" id="KW-0472">Membrane</keyword>
<proteinExistence type="predicted"/>
<keyword evidence="1" id="KW-0812">Transmembrane</keyword>
<comment type="caution">
    <text evidence="2">The sequence shown here is derived from an EMBL/GenBank/DDBJ whole genome shotgun (WGS) entry which is preliminary data.</text>
</comment>
<dbReference type="HOGENOM" id="CLU_2491553_0_0_5"/>
<evidence type="ECO:0000256" key="1">
    <source>
        <dbReference type="SAM" id="Phobius"/>
    </source>
</evidence>
<dbReference type="PATRIC" id="fig|1094564.3.peg.1920"/>
<gene>
    <name evidence="2" type="ORF">MCW_01660</name>
</gene>
<reference evidence="2 3" key="1">
    <citation type="submission" date="2012-03" db="EMBL/GenBank/DDBJ databases">
        <title>The Genome Sequence of Bartonella washoensis 085-0475.</title>
        <authorList>
            <consortium name="The Broad Institute Genome Sequencing Platform"/>
            <consortium name="The Broad Institute Genome Sequencing Center for Infectious Disease"/>
            <person name="Feldgarden M."/>
            <person name="Kirby J."/>
            <person name="Kosoy M."/>
            <person name="Birtles R."/>
            <person name="Probert W.S."/>
            <person name="Chiaraviglio L."/>
            <person name="Young S.K."/>
            <person name="Zeng Q."/>
            <person name="Gargeya S."/>
            <person name="Fitzgerald M."/>
            <person name="Haas B."/>
            <person name="Abouelleil A."/>
            <person name="Alvarado L."/>
            <person name="Arachchi H.M."/>
            <person name="Berlin A."/>
            <person name="Chapman S.B."/>
            <person name="Gearin G."/>
            <person name="Goldberg J."/>
            <person name="Griggs A."/>
            <person name="Gujja S."/>
            <person name="Hansen M."/>
            <person name="Heiman D."/>
            <person name="Howarth C."/>
            <person name="Larimer J."/>
            <person name="Lui A."/>
            <person name="MacDonald P.J.P."/>
            <person name="McCowen C."/>
            <person name="Montmayeur A."/>
            <person name="Murphy C."/>
            <person name="Neiman D."/>
            <person name="Pearson M."/>
            <person name="Priest M."/>
            <person name="Roberts A."/>
            <person name="Saif S."/>
            <person name="Shea T."/>
            <person name="Sisk P."/>
            <person name="Stolte C."/>
            <person name="Sykes S."/>
            <person name="Wortman J."/>
            <person name="Nusbaum C."/>
            <person name="Birren B."/>
        </authorList>
    </citation>
    <scope>NUCLEOTIDE SEQUENCE [LARGE SCALE GENOMIC DNA]</scope>
    <source>
        <strain evidence="2 3">085-0475</strain>
    </source>
</reference>
<protein>
    <submittedName>
        <fullName evidence="2">Uncharacterized protein</fullName>
    </submittedName>
</protein>
<dbReference type="RefSeq" id="WP_006926458.1">
    <property type="nucleotide sequence ID" value="NZ_JH725109.1"/>
</dbReference>
<keyword evidence="1" id="KW-1133">Transmembrane helix</keyword>
<evidence type="ECO:0000313" key="3">
    <source>
        <dbReference type="Proteomes" id="UP000002646"/>
    </source>
</evidence>